<dbReference type="PANTHER" id="PTHR42688">
    <property type="entry name" value="CONSERVED PROTEIN"/>
    <property type="match status" value="1"/>
</dbReference>
<dbReference type="EMBL" id="BAABDC010000001">
    <property type="protein sequence ID" value="GAA3694944.1"/>
    <property type="molecule type" value="Genomic_DNA"/>
</dbReference>
<evidence type="ECO:0000256" key="4">
    <source>
        <dbReference type="ARBA" id="ARBA00022989"/>
    </source>
</evidence>
<accession>A0ABP7CRG5</accession>
<dbReference type="InterPro" id="IPR005829">
    <property type="entry name" value="Sugar_transporter_CS"/>
</dbReference>
<feature type="transmembrane region" description="Helical" evidence="6">
    <location>
        <begin position="136"/>
        <end position="153"/>
    </location>
</feature>
<dbReference type="SUPFAM" id="SSF103473">
    <property type="entry name" value="MFS general substrate transporter"/>
    <property type="match status" value="1"/>
</dbReference>
<feature type="transmembrane region" description="Helical" evidence="6">
    <location>
        <begin position="25"/>
        <end position="49"/>
    </location>
</feature>
<reference evidence="9" key="1">
    <citation type="journal article" date="2019" name="Int. J. Syst. Evol. Microbiol.">
        <title>The Global Catalogue of Microorganisms (GCM) 10K type strain sequencing project: providing services to taxonomists for standard genome sequencing and annotation.</title>
        <authorList>
            <consortium name="The Broad Institute Genomics Platform"/>
            <consortium name="The Broad Institute Genome Sequencing Center for Infectious Disease"/>
            <person name="Wu L."/>
            <person name="Ma J."/>
        </authorList>
    </citation>
    <scope>NUCLEOTIDE SEQUENCE [LARGE SCALE GENOMIC DNA]</scope>
    <source>
        <strain evidence="9">JCM 17125</strain>
    </source>
</reference>
<organism evidence="8 9">
    <name type="scientific">Terrabacter ginsenosidimutans</name>
    <dbReference type="NCBI Taxonomy" id="490575"/>
    <lineage>
        <taxon>Bacteria</taxon>
        <taxon>Bacillati</taxon>
        <taxon>Actinomycetota</taxon>
        <taxon>Actinomycetes</taxon>
        <taxon>Micrococcales</taxon>
        <taxon>Intrasporangiaceae</taxon>
        <taxon>Terrabacter</taxon>
    </lineage>
</organism>
<dbReference type="InterPro" id="IPR020846">
    <property type="entry name" value="MFS_dom"/>
</dbReference>
<proteinExistence type="predicted"/>
<keyword evidence="5 6" id="KW-0472">Membrane</keyword>
<dbReference type="Gene3D" id="1.20.1250.20">
    <property type="entry name" value="MFS general substrate transporter like domains"/>
    <property type="match status" value="1"/>
</dbReference>
<feature type="transmembrane region" description="Helical" evidence="6">
    <location>
        <begin position="382"/>
        <end position="399"/>
    </location>
</feature>
<dbReference type="InterPro" id="IPR036259">
    <property type="entry name" value="MFS_trans_sf"/>
</dbReference>
<keyword evidence="2" id="KW-1003">Cell membrane</keyword>
<comment type="subcellular location">
    <subcellularLocation>
        <location evidence="1">Cell membrane</location>
        <topology evidence="1">Multi-pass membrane protein</topology>
    </subcellularLocation>
</comment>
<dbReference type="Proteomes" id="UP001501468">
    <property type="component" value="Unassembled WGS sequence"/>
</dbReference>
<keyword evidence="4 6" id="KW-1133">Transmembrane helix</keyword>
<evidence type="ECO:0000313" key="9">
    <source>
        <dbReference type="Proteomes" id="UP001501468"/>
    </source>
</evidence>
<feature type="domain" description="Major facilitator superfamily (MFS) profile" evidence="7">
    <location>
        <begin position="1"/>
        <end position="406"/>
    </location>
</feature>
<sequence>MWWFGFVSLAADMVYEGARSMYGPLLASLGASALVVGLVTGAGEAMALVLRLVFGPLADRTGRYWGLTIAGYGLTAVCVPLLAVTPFIGGAGLVVAAVLILLERSGKAIRSPSKSALLAHVASAVGRGRGFGVHKALDQVGAFGGPLLVAAVIAATGAIWPSMAVLAIPGAVAMLLLVVIRSRVPDPSVYDVEPPGASGAAPAASAPGASTGGRGLRGWFADAVGSGLPREFFGYALAAGLMTGGLVTFGIIGYHLTVEGLVPVATVPVVYAGAMAVEALAALGVGLVYDRRGGAVLYAVPLLVALVPPLALAGSVWLSLVGVAVWGLAYGVQDSTVKALVAEVVEAPRRATAYGVFAGVQGAFAIVGGLVAGWLYDRSLPALVVVVALSQLVALVLLARTVRSLRVQTV</sequence>
<evidence type="ECO:0000256" key="2">
    <source>
        <dbReference type="ARBA" id="ARBA00022475"/>
    </source>
</evidence>
<dbReference type="PANTHER" id="PTHR42688:SF1">
    <property type="entry name" value="BLR5212 PROTEIN"/>
    <property type="match status" value="1"/>
</dbReference>
<feature type="transmembrane region" description="Helical" evidence="6">
    <location>
        <begin position="353"/>
        <end position="376"/>
    </location>
</feature>
<feature type="transmembrane region" description="Helical" evidence="6">
    <location>
        <begin position="69"/>
        <end position="102"/>
    </location>
</feature>
<evidence type="ECO:0000256" key="6">
    <source>
        <dbReference type="SAM" id="Phobius"/>
    </source>
</evidence>
<feature type="transmembrane region" description="Helical" evidence="6">
    <location>
        <begin position="269"/>
        <end position="289"/>
    </location>
</feature>
<feature type="transmembrane region" description="Helical" evidence="6">
    <location>
        <begin position="296"/>
        <end position="317"/>
    </location>
</feature>
<evidence type="ECO:0000256" key="5">
    <source>
        <dbReference type="ARBA" id="ARBA00023136"/>
    </source>
</evidence>
<gene>
    <name evidence="8" type="ORF">GCM10022399_09340</name>
</gene>
<dbReference type="InterPro" id="IPR011701">
    <property type="entry name" value="MFS"/>
</dbReference>
<evidence type="ECO:0000259" key="7">
    <source>
        <dbReference type="PROSITE" id="PS50850"/>
    </source>
</evidence>
<comment type="caution">
    <text evidence="8">The sequence shown here is derived from an EMBL/GenBank/DDBJ whole genome shotgun (WGS) entry which is preliminary data.</text>
</comment>
<dbReference type="PROSITE" id="PS00217">
    <property type="entry name" value="SUGAR_TRANSPORT_2"/>
    <property type="match status" value="1"/>
</dbReference>
<feature type="transmembrane region" description="Helical" evidence="6">
    <location>
        <begin position="159"/>
        <end position="180"/>
    </location>
</feature>
<keyword evidence="3 6" id="KW-0812">Transmembrane</keyword>
<keyword evidence="9" id="KW-1185">Reference proteome</keyword>
<dbReference type="PROSITE" id="PS50850">
    <property type="entry name" value="MFS"/>
    <property type="match status" value="1"/>
</dbReference>
<evidence type="ECO:0000313" key="8">
    <source>
        <dbReference type="EMBL" id="GAA3694944.1"/>
    </source>
</evidence>
<dbReference type="CDD" id="cd17370">
    <property type="entry name" value="MFS_MJ1317_like"/>
    <property type="match status" value="1"/>
</dbReference>
<protein>
    <submittedName>
        <fullName evidence="8">MFS transporter</fullName>
    </submittedName>
</protein>
<feature type="transmembrane region" description="Helical" evidence="6">
    <location>
        <begin position="232"/>
        <end position="257"/>
    </location>
</feature>
<dbReference type="Pfam" id="PF07690">
    <property type="entry name" value="MFS_1"/>
    <property type="match status" value="1"/>
</dbReference>
<evidence type="ECO:0000256" key="3">
    <source>
        <dbReference type="ARBA" id="ARBA00022692"/>
    </source>
</evidence>
<name>A0ABP7CRG5_9MICO</name>
<dbReference type="InterPro" id="IPR052425">
    <property type="entry name" value="Uncharacterized_MFS-type"/>
</dbReference>
<evidence type="ECO:0000256" key="1">
    <source>
        <dbReference type="ARBA" id="ARBA00004651"/>
    </source>
</evidence>